<dbReference type="AlphaFoldDB" id="A0A0P0RKM4"/>
<keyword evidence="7 14" id="KW-0274">FAD</keyword>
<comment type="catalytic activity">
    <reaction evidence="13 14">
        <text>a ubiquinone + reduced [electron-transfer flavoprotein] = a ubiquinol + oxidized [electron-transfer flavoprotein] + H(+)</text>
        <dbReference type="Rhea" id="RHEA:24052"/>
        <dbReference type="Rhea" id="RHEA-COMP:9565"/>
        <dbReference type="Rhea" id="RHEA-COMP:9566"/>
        <dbReference type="Rhea" id="RHEA-COMP:10685"/>
        <dbReference type="Rhea" id="RHEA-COMP:10686"/>
        <dbReference type="ChEBI" id="CHEBI:15378"/>
        <dbReference type="ChEBI" id="CHEBI:16389"/>
        <dbReference type="ChEBI" id="CHEBI:17976"/>
        <dbReference type="ChEBI" id="CHEBI:57692"/>
        <dbReference type="ChEBI" id="CHEBI:58307"/>
        <dbReference type="EC" id="1.5.5.1"/>
    </reaction>
</comment>
<feature type="domain" description="ETF-QO/FixX C-terminal" evidence="15">
    <location>
        <begin position="513"/>
        <end position="615"/>
    </location>
</feature>
<dbReference type="PANTHER" id="PTHR10617">
    <property type="entry name" value="ELECTRON TRANSFER FLAVOPROTEIN-UBIQUINONE OXIDOREDUCTASE"/>
    <property type="match status" value="1"/>
</dbReference>
<dbReference type="InterPro" id="IPR007859">
    <property type="entry name" value="ETF-QO/FixX_C"/>
</dbReference>
<evidence type="ECO:0000256" key="12">
    <source>
        <dbReference type="ARBA" id="ARBA00023075"/>
    </source>
</evidence>
<protein>
    <recommendedName>
        <fullName evidence="14">Electron transfer flavoprotein-ubiquinone oxidoreductase</fullName>
        <shortName evidence="14">ETF-QO</shortName>
        <ecNumber evidence="14">1.5.5.1</ecNumber>
    </recommendedName>
</protein>
<evidence type="ECO:0000259" key="15">
    <source>
        <dbReference type="Pfam" id="PF05187"/>
    </source>
</evidence>
<evidence type="ECO:0000313" key="18">
    <source>
        <dbReference type="Proteomes" id="UP000019146"/>
    </source>
</evidence>
<dbReference type="Pfam" id="PF05187">
    <property type="entry name" value="Fer4_ETF_QO"/>
    <property type="match status" value="1"/>
</dbReference>
<dbReference type="InterPro" id="IPR049398">
    <property type="entry name" value="ETF-QO/FixC_UQ-bd"/>
</dbReference>
<dbReference type="InterPro" id="IPR040156">
    <property type="entry name" value="ETF-QO"/>
</dbReference>
<dbReference type="GO" id="GO:0004174">
    <property type="term" value="F:electron-transferring-flavoprotein dehydrogenase activity"/>
    <property type="evidence" value="ECO:0007669"/>
    <property type="project" value="UniProtKB-UniRule"/>
</dbReference>
<organism evidence="17 18">
    <name type="scientific">Paraburkholderia caribensis MBA4</name>
    <dbReference type="NCBI Taxonomy" id="1323664"/>
    <lineage>
        <taxon>Bacteria</taxon>
        <taxon>Pseudomonadati</taxon>
        <taxon>Pseudomonadota</taxon>
        <taxon>Betaproteobacteria</taxon>
        <taxon>Burkholderiales</taxon>
        <taxon>Burkholderiaceae</taxon>
        <taxon>Paraburkholderia</taxon>
    </lineage>
</organism>
<proteinExistence type="predicted"/>
<dbReference type="GO" id="GO:0046872">
    <property type="term" value="F:metal ion binding"/>
    <property type="evidence" value="ECO:0007669"/>
    <property type="project" value="UniProtKB-KW"/>
</dbReference>
<dbReference type="Gene3D" id="3.50.50.60">
    <property type="entry name" value="FAD/NAD(P)-binding domain"/>
    <property type="match status" value="1"/>
</dbReference>
<dbReference type="EC" id="1.5.5.1" evidence="14"/>
<evidence type="ECO:0000256" key="10">
    <source>
        <dbReference type="ARBA" id="ARBA00023004"/>
    </source>
</evidence>
<evidence type="ECO:0000256" key="3">
    <source>
        <dbReference type="ARBA" id="ARBA00022448"/>
    </source>
</evidence>
<dbReference type="GO" id="GO:0051539">
    <property type="term" value="F:4 iron, 4 sulfur cluster binding"/>
    <property type="evidence" value="ECO:0007669"/>
    <property type="project" value="UniProtKB-UniRule"/>
</dbReference>
<evidence type="ECO:0000256" key="2">
    <source>
        <dbReference type="ARBA" id="ARBA00002819"/>
    </source>
</evidence>
<dbReference type="PANTHER" id="PTHR10617:SF107">
    <property type="entry name" value="ELECTRON TRANSFER FLAVOPROTEIN-UBIQUINONE OXIDOREDUCTASE, MITOCHONDRIAL"/>
    <property type="match status" value="1"/>
</dbReference>
<keyword evidence="5 14" id="KW-0285">Flavoprotein</keyword>
<keyword evidence="3 14" id="KW-0813">Transport</keyword>
<dbReference type="InterPro" id="IPR036188">
    <property type="entry name" value="FAD/NAD-bd_sf"/>
</dbReference>
<dbReference type="Pfam" id="PF21162">
    <property type="entry name" value="ETFQO_UQ-bd"/>
    <property type="match status" value="1"/>
</dbReference>
<evidence type="ECO:0000256" key="1">
    <source>
        <dbReference type="ARBA" id="ARBA00001974"/>
    </source>
</evidence>
<evidence type="ECO:0000256" key="14">
    <source>
        <dbReference type="RuleBase" id="RU366068"/>
    </source>
</evidence>
<keyword evidence="4" id="KW-0004">4Fe-4S</keyword>
<dbReference type="PRINTS" id="PR00420">
    <property type="entry name" value="RNGMNOXGNASE"/>
</dbReference>
<dbReference type="Gene3D" id="3.30.70.20">
    <property type="match status" value="1"/>
</dbReference>
<evidence type="ECO:0000256" key="9">
    <source>
        <dbReference type="ARBA" id="ARBA00023002"/>
    </source>
</evidence>
<dbReference type="SUPFAM" id="SSF54373">
    <property type="entry name" value="FAD-linked reductases, C-terminal domain"/>
    <property type="match status" value="1"/>
</dbReference>
<dbReference type="EMBL" id="CP012747">
    <property type="protein sequence ID" value="ALL69337.1"/>
    <property type="molecule type" value="Genomic_DNA"/>
</dbReference>
<keyword evidence="12 14" id="KW-0830">Ubiquinone</keyword>
<dbReference type="Gene3D" id="3.30.9.90">
    <property type="match status" value="1"/>
</dbReference>
<dbReference type="FunFam" id="3.30.70.20:FF:000012">
    <property type="entry name" value="Electron transfer flavoprotein-ubiquinone oxidoreductase, mitochondrial"/>
    <property type="match status" value="1"/>
</dbReference>
<evidence type="ECO:0000256" key="4">
    <source>
        <dbReference type="ARBA" id="ARBA00022485"/>
    </source>
</evidence>
<keyword evidence="10 14" id="KW-0408">Iron</keyword>
<evidence type="ECO:0000259" key="16">
    <source>
        <dbReference type="Pfam" id="PF21162"/>
    </source>
</evidence>
<comment type="function">
    <text evidence="2 14">Accepts electrons from ETF and reduces ubiquinone.</text>
</comment>
<accession>A0A0P0RKM4</accession>
<gene>
    <name evidence="17" type="ORF">K788_0007269</name>
</gene>
<evidence type="ECO:0000256" key="11">
    <source>
        <dbReference type="ARBA" id="ARBA00023014"/>
    </source>
</evidence>
<comment type="cofactor">
    <cofactor evidence="14">
        <name>[4Fe-4S] cluster</name>
        <dbReference type="ChEBI" id="CHEBI:49883"/>
    </cofactor>
    <text evidence="14">Binds 1 [4Fe-4S] cluster.</text>
</comment>
<dbReference type="KEGG" id="bcai:K788_0007269"/>
<keyword evidence="8 14" id="KW-0249">Electron transport</keyword>
<keyword evidence="6 14" id="KW-0479">Metal-binding</keyword>
<keyword evidence="9 14" id="KW-0560">Oxidoreductase</keyword>
<evidence type="ECO:0000256" key="8">
    <source>
        <dbReference type="ARBA" id="ARBA00022982"/>
    </source>
</evidence>
<evidence type="ECO:0000313" key="17">
    <source>
        <dbReference type="EMBL" id="ALL69337.1"/>
    </source>
</evidence>
<dbReference type="SUPFAM" id="SSF51905">
    <property type="entry name" value="FAD/NAD(P)-binding domain"/>
    <property type="match status" value="1"/>
</dbReference>
<dbReference type="Proteomes" id="UP000019146">
    <property type="component" value="Chromosome 2"/>
</dbReference>
<keyword evidence="11 14" id="KW-0411">Iron-sulfur</keyword>
<feature type="domain" description="ETF-QO/FixC ubiquinone-binding" evidence="16">
    <location>
        <begin position="281"/>
        <end position="374"/>
    </location>
</feature>
<name>A0A0P0RKM4_9BURK</name>
<evidence type="ECO:0000256" key="13">
    <source>
        <dbReference type="ARBA" id="ARBA00052682"/>
    </source>
</evidence>
<sequence length="617" mass="66960">MLRCAVYEAMALAEETSAAQQDGGNQLPLVCSINAVNNVGGHIVATYYPIEMFSTNGCGHMDTGNQLDEVIERESMEYDVVIVGGGPAGLAAAIRLKQRAVEQGVEIGVCVLEKGSEIGAHILSGAAMDPRALGELVPDWKDKGAPLSVEVTEDRFLFLSETGAKSVPNWALPGNFKNHGNYVISLANVTRWLGQQAEALGVEIFPGFAAAEVLYNDDGSVKGVATGNLGIGKDGEPTENFQPGMELHAKYTLFCEGARGHLGRQLSDRFKLRDGADPQVYGIGIKELWEIDPAKHKPGLVIHTAGWPLDTQTYGGSFLYHIDNNQVMVGFVVGLGYSNPYLSPFEEFQRYKTHPSIRAFLEGGKRVSYGARAITAGGLLSLPKLAFPGGALVGDDAGFLNASRIKGSHAAIKTGMLAADAAFDAVRAGRQSDELTAYPESFRASWLHTELHKARNFKQWMSKGLYLGTLMVGIEQKLLGGNVPWTLHHQHWDHEMLKPASQCKPIDYPKPDGKLTFDRLSSVFISNTNHEENQPAHLTLKDANIPITVNLQTYAGPEARFCPAGVYEFVKTEDEGHRLQINAQNCVHCKTCDIKDPTQNIVWVTPEGGGGPNYSNT</sequence>
<evidence type="ECO:0000256" key="6">
    <source>
        <dbReference type="ARBA" id="ARBA00022723"/>
    </source>
</evidence>
<comment type="cofactor">
    <cofactor evidence="1 14">
        <name>FAD</name>
        <dbReference type="ChEBI" id="CHEBI:57692"/>
    </cofactor>
</comment>
<dbReference type="Pfam" id="PF13450">
    <property type="entry name" value="NAD_binding_8"/>
    <property type="match status" value="1"/>
</dbReference>
<reference evidence="17 18" key="1">
    <citation type="journal article" date="2014" name="Genome Announc.">
        <title>Draft Genome Sequence of the Haloacid-Degrading Burkholderia caribensis Strain MBA4.</title>
        <authorList>
            <person name="Pan Y."/>
            <person name="Kong K.F."/>
            <person name="Tsang J.S."/>
        </authorList>
    </citation>
    <scope>NUCLEOTIDE SEQUENCE [LARGE SCALE GENOMIC DNA]</scope>
    <source>
        <strain evidence="17 18">MBA4</strain>
    </source>
</reference>
<dbReference type="SUPFAM" id="SSF54862">
    <property type="entry name" value="4Fe-4S ferredoxins"/>
    <property type="match status" value="1"/>
</dbReference>
<evidence type="ECO:0000256" key="5">
    <source>
        <dbReference type="ARBA" id="ARBA00022630"/>
    </source>
</evidence>
<evidence type="ECO:0000256" key="7">
    <source>
        <dbReference type="ARBA" id="ARBA00022827"/>
    </source>
</evidence>